<dbReference type="GO" id="GO:0005737">
    <property type="term" value="C:cytoplasm"/>
    <property type="evidence" value="ECO:0007669"/>
    <property type="project" value="UniProtKB-SubCell"/>
</dbReference>
<keyword evidence="7 9" id="KW-0648">Protein biosynthesis</keyword>
<evidence type="ECO:0000256" key="9">
    <source>
        <dbReference type="HAMAP-Rule" id="MF_00424"/>
    </source>
</evidence>
<dbReference type="RefSeq" id="WP_067145742.1">
    <property type="nucleotide sequence ID" value="NZ_CP014265.1"/>
</dbReference>
<dbReference type="SUPFAM" id="SSF55481">
    <property type="entry name" value="N-terminal domain of eukaryotic peptide chain release factor subunit 1, ERF1"/>
    <property type="match status" value="1"/>
</dbReference>
<dbReference type="EMBL" id="CP014265">
    <property type="protein sequence ID" value="AMK14926.1"/>
    <property type="molecule type" value="Genomic_DNA"/>
</dbReference>
<dbReference type="InterPro" id="IPR042226">
    <property type="entry name" value="eFR1_2_sf"/>
</dbReference>
<dbReference type="InterPro" id="IPR005142">
    <property type="entry name" value="eRF1_3"/>
</dbReference>
<evidence type="ECO:0000256" key="4">
    <source>
        <dbReference type="ARBA" id="ARBA00011520"/>
    </source>
</evidence>
<dbReference type="HAMAP" id="MF_00424">
    <property type="entry name" value="Rel_fact_arch_1"/>
    <property type="match status" value="1"/>
</dbReference>
<feature type="domain" description="eRF1/Pelota-like N-terminal" evidence="10">
    <location>
        <begin position="1"/>
        <end position="140"/>
    </location>
</feature>
<dbReference type="KEGG" id="mol:YLM1_0366"/>
<proteinExistence type="inferred from homology"/>
<evidence type="ECO:0000256" key="6">
    <source>
        <dbReference type="ARBA" id="ARBA00022490"/>
    </source>
</evidence>
<keyword evidence="12" id="KW-1185">Reference proteome</keyword>
<dbReference type="SUPFAM" id="SSF55315">
    <property type="entry name" value="L30e-like"/>
    <property type="match status" value="1"/>
</dbReference>
<dbReference type="InterPro" id="IPR020918">
    <property type="entry name" value="Peptide_chain-rel_aRF1"/>
</dbReference>
<protein>
    <recommendedName>
        <fullName evidence="5 9">Peptide chain release factor subunit 1</fullName>
    </recommendedName>
    <alternativeName>
        <fullName evidence="8 9">Translation termination factor aRF1</fullName>
    </alternativeName>
</protein>
<comment type="similarity">
    <text evidence="3 9">Belongs to the eukaryotic release factor 1 family.</text>
</comment>
<dbReference type="InterPro" id="IPR024049">
    <property type="entry name" value="eRF1_1_sf"/>
</dbReference>
<evidence type="ECO:0000256" key="2">
    <source>
        <dbReference type="ARBA" id="ARBA00004496"/>
    </source>
</evidence>
<evidence type="ECO:0000256" key="1">
    <source>
        <dbReference type="ARBA" id="ARBA00002832"/>
    </source>
</evidence>
<evidence type="ECO:0000256" key="7">
    <source>
        <dbReference type="ARBA" id="ARBA00022917"/>
    </source>
</evidence>
<dbReference type="NCBIfam" id="TIGR03676">
    <property type="entry name" value="aRF1_eRF1"/>
    <property type="match status" value="1"/>
</dbReference>
<keyword evidence="6 9" id="KW-0963">Cytoplasm</keyword>
<evidence type="ECO:0000256" key="8">
    <source>
        <dbReference type="ARBA" id="ARBA00031168"/>
    </source>
</evidence>
<dbReference type="PATRIC" id="fig|294671.3.peg.368"/>
<comment type="subcellular location">
    <subcellularLocation>
        <location evidence="2 9">Cytoplasm</location>
    </subcellularLocation>
</comment>
<gene>
    <name evidence="9" type="primary">prf1</name>
    <name evidence="11" type="ORF">YLM1_0366</name>
</gene>
<evidence type="ECO:0000259" key="10">
    <source>
        <dbReference type="SMART" id="SM01194"/>
    </source>
</evidence>
<comment type="function">
    <text evidence="1 9">Directs the termination of nascent peptide synthesis (translation) in response to the termination codons UAA, UAG and UGA.</text>
</comment>
<dbReference type="InterPro" id="IPR005140">
    <property type="entry name" value="eRF1_Pelota-like_N"/>
</dbReference>
<name>A0A126QYL8_METOL</name>
<dbReference type="SMART" id="SM01194">
    <property type="entry name" value="eRF1_1"/>
    <property type="match status" value="1"/>
</dbReference>
<dbReference type="Pfam" id="PF03465">
    <property type="entry name" value="eRF1_3"/>
    <property type="match status" value="1"/>
</dbReference>
<dbReference type="GeneID" id="28488663"/>
<evidence type="ECO:0000313" key="11">
    <source>
        <dbReference type="EMBL" id="AMK14926.1"/>
    </source>
</evidence>
<evidence type="ECO:0000256" key="5">
    <source>
        <dbReference type="ARBA" id="ARBA00019723"/>
    </source>
</evidence>
<dbReference type="FunFam" id="3.30.1330.30:FF:000032">
    <property type="entry name" value="Eukaryotic peptide chain release factor subunit 1"/>
    <property type="match status" value="1"/>
</dbReference>
<dbReference type="STRING" id="294671.YLM1_0366"/>
<evidence type="ECO:0000256" key="3">
    <source>
        <dbReference type="ARBA" id="ARBA00005326"/>
    </source>
</evidence>
<dbReference type="Gene3D" id="3.30.1330.30">
    <property type="match status" value="1"/>
</dbReference>
<dbReference type="Pfam" id="PF03463">
    <property type="entry name" value="eRF1_1"/>
    <property type="match status" value="1"/>
</dbReference>
<dbReference type="AlphaFoldDB" id="A0A126QYL8"/>
<dbReference type="Proteomes" id="UP000066376">
    <property type="component" value="Chromosome"/>
</dbReference>
<comment type="subunit">
    <text evidence="4 9">Heterodimer of two subunits, one of which binds GTP.</text>
</comment>
<dbReference type="InterPro" id="IPR004403">
    <property type="entry name" value="Peptide_chain-rel_eRF1/aRF1"/>
</dbReference>
<dbReference type="PANTHER" id="PTHR10113">
    <property type="entry name" value="PEPTIDE CHAIN RELEASE FACTOR SUBUNIT 1"/>
    <property type="match status" value="1"/>
</dbReference>
<accession>A0A126QYL8</accession>
<dbReference type="FunFam" id="3.30.960.10:FF:000003">
    <property type="entry name" value="Peptide chain release factor subunit 1"/>
    <property type="match status" value="1"/>
</dbReference>
<dbReference type="Pfam" id="PF03464">
    <property type="entry name" value="eRF1_2"/>
    <property type="match status" value="1"/>
</dbReference>
<dbReference type="InterPro" id="IPR005141">
    <property type="entry name" value="eRF1_2"/>
</dbReference>
<dbReference type="SUPFAM" id="SSF53137">
    <property type="entry name" value="Translational machinery components"/>
    <property type="match status" value="1"/>
</dbReference>
<sequence length="414" mass="46381">MSEVSSKELYEFKKTLKELAEKKGKGTELVSMYVPPDKQLSDIIKQMRDELGQSANIKSKSTRKNVQSAIEVIMQRIRMITNDNKELPNGFVLFVGMVPKGGPGSEKMETVVIEPPEEVQTYWYICDSTFFLEPLEDMIASKEVYGIAVIDRNEATIATLKGKRINIVANLTSGVPGKHKAGGQSQRRFDRVIDQLAHEFLKRIGSHMDDEFLPIKDELKGIVLGGPGGTKEDFYNGDYMHYELKDKVITTVDTSYTGEFGIRETIDKASSALDELGVIQEKKLVQKFLAELRDDHGLYSYGEKEVRNNLQIGAVDILLLSEDLKSKRLTLDCQACGFHAEATQKEGQKVEDLTCPQCNEKMKITNEEDLVENLANIAEDLGSSVEIISTETEEGMQLYRAFGGIGAILRYNVR</sequence>
<dbReference type="Gene3D" id="3.30.420.60">
    <property type="entry name" value="eRF1 domain 2"/>
    <property type="match status" value="1"/>
</dbReference>
<organism evidence="11 12">
    <name type="scientific">Methanobrevibacter olleyae</name>
    <dbReference type="NCBI Taxonomy" id="294671"/>
    <lineage>
        <taxon>Archaea</taxon>
        <taxon>Methanobacteriati</taxon>
        <taxon>Methanobacteriota</taxon>
        <taxon>Methanomada group</taxon>
        <taxon>Methanobacteria</taxon>
        <taxon>Methanobacteriales</taxon>
        <taxon>Methanobacteriaceae</taxon>
        <taxon>Methanobrevibacter</taxon>
    </lineage>
</organism>
<evidence type="ECO:0000313" key="12">
    <source>
        <dbReference type="Proteomes" id="UP000066376"/>
    </source>
</evidence>
<reference evidence="11 12" key="1">
    <citation type="journal article" date="2016" name="Genome Announc.">
        <title>Draft Genome Sequence of the Rumen Methanogen Methanobrevibacter olleyae YLM1.</title>
        <authorList>
            <person name="Kelly W.J."/>
            <person name="Li D."/>
            <person name="Lambie S.C."/>
            <person name="Cox F."/>
            <person name="Attwood G.T."/>
            <person name="Altermann E."/>
            <person name="Leahy S.C."/>
        </authorList>
    </citation>
    <scope>NUCLEOTIDE SEQUENCE [LARGE SCALE GENOMIC DNA]</scope>
    <source>
        <strain evidence="11 12">YLM1</strain>
    </source>
</reference>
<dbReference type="InterPro" id="IPR029064">
    <property type="entry name" value="Ribosomal_eL30-like_sf"/>
</dbReference>
<dbReference type="FunFam" id="3.30.420.60:FF:000003">
    <property type="entry name" value="Peptide chain release factor subunit 1"/>
    <property type="match status" value="1"/>
</dbReference>
<reference evidence="12" key="2">
    <citation type="submission" date="2016-02" db="EMBL/GenBank/DDBJ databases">
        <title>The draft genome sequence of the rumen methanogen Methanobrevibacter olleyae YLM1.</title>
        <authorList>
            <consortium name="New Zealand Agricultural Greenhouse Gas Research Centre/Pastoral Greenhouse Gas Research Consortium"/>
            <person name="Kelly W.J."/>
            <person name="Li D."/>
            <person name="Lambie S.C."/>
            <person name="Attwood G.T."/>
            <person name="Altermann E."/>
            <person name="Leahy S.C."/>
        </authorList>
    </citation>
    <scope>NUCLEOTIDE SEQUENCE [LARGE SCALE GENOMIC DNA]</scope>
    <source>
        <strain evidence="12">YLM1</strain>
    </source>
</reference>
<dbReference type="GO" id="GO:0016149">
    <property type="term" value="F:translation release factor activity, codon specific"/>
    <property type="evidence" value="ECO:0007669"/>
    <property type="project" value="UniProtKB-UniRule"/>
</dbReference>
<dbReference type="Gene3D" id="3.30.960.10">
    <property type="entry name" value="eRF1 domain 1"/>
    <property type="match status" value="1"/>
</dbReference>